<dbReference type="GO" id="GO:0016740">
    <property type="term" value="F:transferase activity"/>
    <property type="evidence" value="ECO:0007669"/>
    <property type="project" value="UniProtKB-ARBA"/>
</dbReference>
<protein>
    <recommendedName>
        <fullName evidence="5">Bifunctional ligase/repressor BirA</fullName>
    </recommendedName>
    <alternativeName>
        <fullName evidence="5">Biotin--[acetyl-CoA-carboxylase] ligase</fullName>
        <ecNumber evidence="5">6.3.4.15</ecNumber>
    </alternativeName>
    <alternativeName>
        <fullName evidence="5">Biotin--protein ligase</fullName>
    </alternativeName>
    <alternativeName>
        <fullName evidence="5">Biotin-[acetyl-CoA carboxylase] synthetase</fullName>
    </alternativeName>
</protein>
<dbReference type="InterPro" id="IPR030855">
    <property type="entry name" value="Bifunct_BirA"/>
</dbReference>
<dbReference type="InterPro" id="IPR003142">
    <property type="entry name" value="BPL_C"/>
</dbReference>
<feature type="domain" description="BPL/LPL catalytic" evidence="6">
    <location>
        <begin position="69"/>
        <end position="262"/>
    </location>
</feature>
<evidence type="ECO:0000256" key="4">
    <source>
        <dbReference type="ARBA" id="ARBA00023267"/>
    </source>
</evidence>
<dbReference type="InterPro" id="IPR008988">
    <property type="entry name" value="Transcriptional_repressor_C"/>
</dbReference>
<dbReference type="Gene3D" id="3.30.930.10">
    <property type="entry name" value="Bira Bifunctional Protein, Domain 2"/>
    <property type="match status" value="1"/>
</dbReference>
<comment type="similarity">
    <text evidence="5">Belongs to the biotin--protein ligase family.</text>
</comment>
<dbReference type="InterPro" id="IPR036390">
    <property type="entry name" value="WH_DNA-bd_sf"/>
</dbReference>
<dbReference type="PANTHER" id="PTHR12835:SF5">
    <property type="entry name" value="BIOTIN--PROTEIN LIGASE"/>
    <property type="match status" value="1"/>
</dbReference>
<evidence type="ECO:0000256" key="3">
    <source>
        <dbReference type="ARBA" id="ARBA00022840"/>
    </source>
</evidence>
<feature type="binding site" evidence="5">
    <location>
        <begin position="120"/>
        <end position="122"/>
    </location>
    <ligand>
        <name>biotin</name>
        <dbReference type="ChEBI" id="CHEBI:57586"/>
    </ligand>
</feature>
<comment type="catalytic activity">
    <reaction evidence="5">
        <text>biotin + L-lysyl-[protein] + ATP = N(6)-biotinyl-L-lysyl-[protein] + AMP + diphosphate + H(+)</text>
        <dbReference type="Rhea" id="RHEA:11756"/>
        <dbReference type="Rhea" id="RHEA-COMP:9752"/>
        <dbReference type="Rhea" id="RHEA-COMP:10505"/>
        <dbReference type="ChEBI" id="CHEBI:15378"/>
        <dbReference type="ChEBI" id="CHEBI:29969"/>
        <dbReference type="ChEBI" id="CHEBI:30616"/>
        <dbReference type="ChEBI" id="CHEBI:33019"/>
        <dbReference type="ChEBI" id="CHEBI:57586"/>
        <dbReference type="ChEBI" id="CHEBI:83144"/>
        <dbReference type="ChEBI" id="CHEBI:456215"/>
        <dbReference type="EC" id="6.3.4.15"/>
    </reaction>
</comment>
<keyword evidence="1 5" id="KW-0436">Ligase</keyword>
<dbReference type="PROSITE" id="PS51733">
    <property type="entry name" value="BPL_LPL_CATALYTIC"/>
    <property type="match status" value="1"/>
</dbReference>
<comment type="function">
    <text evidence="5">Acts both as a biotin--[acetyl-CoA-carboxylase] ligase and a repressor.</text>
</comment>
<dbReference type="EMBL" id="FJNE01000001">
    <property type="protein sequence ID" value="CZQ79938.1"/>
    <property type="molecule type" value="Genomic_DNA"/>
</dbReference>
<keyword evidence="5" id="KW-0678">Repressor</keyword>
<dbReference type="AlphaFoldDB" id="A0A143Y2K8"/>
<proteinExistence type="inferred from homology"/>
<dbReference type="RefSeq" id="WP_087029620.1">
    <property type="nucleotide sequence ID" value="NZ_FJNE01000001.1"/>
</dbReference>
<dbReference type="STRING" id="140314.SAMN04488076_11834"/>
<dbReference type="Pfam" id="PF03099">
    <property type="entry name" value="BPL_LplA_LipB"/>
    <property type="match status" value="1"/>
</dbReference>
<accession>A0A143Y2K8</accession>
<dbReference type="GO" id="GO:0005524">
    <property type="term" value="F:ATP binding"/>
    <property type="evidence" value="ECO:0007669"/>
    <property type="project" value="UniProtKB-UniRule"/>
</dbReference>
<dbReference type="InterPro" id="IPR013196">
    <property type="entry name" value="HTH_11"/>
</dbReference>
<evidence type="ECO:0000256" key="2">
    <source>
        <dbReference type="ARBA" id="ARBA00022741"/>
    </source>
</evidence>
<keyword evidence="5" id="KW-0805">Transcription regulation</keyword>
<evidence type="ECO:0000256" key="1">
    <source>
        <dbReference type="ARBA" id="ARBA00022598"/>
    </source>
</evidence>
<dbReference type="SUPFAM" id="SSF46785">
    <property type="entry name" value="Winged helix' DNA-binding domain"/>
    <property type="match status" value="1"/>
</dbReference>
<dbReference type="Gene3D" id="2.30.30.100">
    <property type="match status" value="1"/>
</dbReference>
<evidence type="ECO:0000313" key="7">
    <source>
        <dbReference type="EMBL" id="CZQ79938.1"/>
    </source>
</evidence>
<feature type="binding site" evidence="5">
    <location>
        <position position="187"/>
    </location>
    <ligand>
        <name>biotin</name>
        <dbReference type="ChEBI" id="CHEBI:57586"/>
    </ligand>
</feature>
<dbReference type="PANTHER" id="PTHR12835">
    <property type="entry name" value="BIOTIN PROTEIN LIGASE"/>
    <property type="match status" value="1"/>
</dbReference>
<keyword evidence="8" id="KW-1185">Reference proteome</keyword>
<keyword evidence="2 5" id="KW-0547">Nucleotide-binding</keyword>
<dbReference type="InterPro" id="IPR004143">
    <property type="entry name" value="BPL_LPL_catalytic"/>
</dbReference>
<dbReference type="InterPro" id="IPR004408">
    <property type="entry name" value="Biotin_CoA_COase_ligase"/>
</dbReference>
<feature type="DNA-binding region" description="H-T-H motif" evidence="5">
    <location>
        <begin position="21"/>
        <end position="40"/>
    </location>
</feature>
<dbReference type="GO" id="GO:0005737">
    <property type="term" value="C:cytoplasm"/>
    <property type="evidence" value="ECO:0007669"/>
    <property type="project" value="TreeGrafter"/>
</dbReference>
<feature type="binding site" evidence="5">
    <location>
        <position position="116"/>
    </location>
    <ligand>
        <name>biotin</name>
        <dbReference type="ChEBI" id="CHEBI:57586"/>
    </ligand>
</feature>
<dbReference type="EC" id="6.3.4.15" evidence="5"/>
<keyword evidence="5" id="KW-0804">Transcription</keyword>
<dbReference type="GO" id="GO:0009249">
    <property type="term" value="P:protein lipoylation"/>
    <property type="evidence" value="ECO:0007669"/>
    <property type="project" value="UniProtKB-ARBA"/>
</dbReference>
<name>A0A143Y2K8_9LACT</name>
<dbReference type="GO" id="GO:0004077">
    <property type="term" value="F:biotin--[biotin carboxyl-carrier protein] ligase activity"/>
    <property type="evidence" value="ECO:0007669"/>
    <property type="project" value="UniProtKB-UniRule"/>
</dbReference>
<keyword evidence="4 5" id="KW-0092">Biotin</keyword>
<dbReference type="CDD" id="cd16442">
    <property type="entry name" value="BPL"/>
    <property type="match status" value="1"/>
</dbReference>
<dbReference type="Gene3D" id="1.10.10.10">
    <property type="entry name" value="Winged helix-like DNA-binding domain superfamily/Winged helix DNA-binding domain"/>
    <property type="match status" value="1"/>
</dbReference>
<dbReference type="InterPro" id="IPR045864">
    <property type="entry name" value="aa-tRNA-synth_II/BPL/LPL"/>
</dbReference>
<keyword evidence="3 5" id="KW-0067">ATP-binding</keyword>
<dbReference type="InterPro" id="IPR036388">
    <property type="entry name" value="WH-like_DNA-bd_sf"/>
</dbReference>
<dbReference type="SUPFAM" id="SSF50037">
    <property type="entry name" value="C-terminal domain of transcriptional repressors"/>
    <property type="match status" value="1"/>
</dbReference>
<reference evidence="7 8" key="1">
    <citation type="submission" date="2016-02" db="EMBL/GenBank/DDBJ databases">
        <authorList>
            <person name="Wen L."/>
            <person name="He K."/>
            <person name="Yang H."/>
        </authorList>
    </citation>
    <scope>NUCLEOTIDE SEQUENCE [LARGE SCALE GENOMIC DNA]</scope>
    <source>
        <strain evidence="7">Trichococcus palustris</strain>
    </source>
</reference>
<dbReference type="SUPFAM" id="SSF55681">
    <property type="entry name" value="Class II aaRS and biotin synthetases"/>
    <property type="match status" value="1"/>
</dbReference>
<evidence type="ECO:0000259" key="6">
    <source>
        <dbReference type="PROSITE" id="PS51733"/>
    </source>
</evidence>
<dbReference type="GO" id="GO:0006355">
    <property type="term" value="P:regulation of DNA-templated transcription"/>
    <property type="evidence" value="ECO:0007669"/>
    <property type="project" value="UniProtKB-UniRule"/>
</dbReference>
<evidence type="ECO:0000256" key="5">
    <source>
        <dbReference type="HAMAP-Rule" id="MF_00978"/>
    </source>
</evidence>
<dbReference type="Pfam" id="PF02237">
    <property type="entry name" value="BPL_C"/>
    <property type="match status" value="1"/>
</dbReference>
<evidence type="ECO:0000313" key="8">
    <source>
        <dbReference type="Proteomes" id="UP000242754"/>
    </source>
</evidence>
<dbReference type="Pfam" id="PF08279">
    <property type="entry name" value="HTH_11"/>
    <property type="match status" value="1"/>
</dbReference>
<dbReference type="NCBIfam" id="TIGR00121">
    <property type="entry name" value="birA_ligase"/>
    <property type="match status" value="1"/>
</dbReference>
<dbReference type="HAMAP" id="MF_00978">
    <property type="entry name" value="Bifunct_BirA"/>
    <property type="match status" value="1"/>
</dbReference>
<dbReference type="OrthoDB" id="9807064at2"/>
<keyword evidence="5" id="KW-0238">DNA-binding</keyword>
<dbReference type="Proteomes" id="UP000242754">
    <property type="component" value="Unassembled WGS sequence"/>
</dbReference>
<feature type="binding site" evidence="5">
    <location>
        <begin position="92"/>
        <end position="94"/>
    </location>
    <ligand>
        <name>biotin</name>
        <dbReference type="ChEBI" id="CHEBI:57586"/>
    </ligand>
</feature>
<sequence>MSTKQKVLQYLEQHRGESVSGQELADGLAISRTSVWKAINTLKAEGYQINAATNKGYQLSVETDLLSEEAIVPLLSVALENKRIIAYKTIDSTNLEAKRIVNEDAAFEGVVVAEEQTKGRGRLGRVFFSPSESGLYMSLVLKPFADMDNATLITTAAAVAVCQAIEQLTDKKPQIKWVNDIFLDGRKICGILTEGIMDMESGTIGTIILGIGVNFRHPEADFPEEIQHIAGTLFEAKNTELTRNQLAAEIINHFYSLYGNLASRSYLDEYRKRCFILGQQVSFQERKETFQAQAVAIDDNGGLVVAMPNGEEKTITFGEISVKLTASQG</sequence>
<gene>
    <name evidence="5" type="primary">birA</name>
    <name evidence="7" type="ORF">Tpal_19</name>
</gene>
<dbReference type="GO" id="GO:0003677">
    <property type="term" value="F:DNA binding"/>
    <property type="evidence" value="ECO:0007669"/>
    <property type="project" value="UniProtKB-UniRule"/>
</dbReference>
<organism evidence="7 8">
    <name type="scientific">Trichococcus palustris</name>
    <dbReference type="NCBI Taxonomy" id="140314"/>
    <lineage>
        <taxon>Bacteria</taxon>
        <taxon>Bacillati</taxon>
        <taxon>Bacillota</taxon>
        <taxon>Bacilli</taxon>
        <taxon>Lactobacillales</taxon>
        <taxon>Carnobacteriaceae</taxon>
        <taxon>Trichococcus</taxon>
    </lineage>
</organism>